<dbReference type="Pfam" id="PF06699">
    <property type="entry name" value="PIG-F"/>
    <property type="match status" value="1"/>
</dbReference>
<dbReference type="GO" id="GO:0006506">
    <property type="term" value="P:GPI anchor biosynthetic process"/>
    <property type="evidence" value="ECO:0007669"/>
    <property type="project" value="UniProtKB-KW"/>
</dbReference>
<organism evidence="9 10">
    <name type="scientific">Phakopsora pachyrhizi</name>
    <name type="common">Asian soybean rust disease fungus</name>
    <dbReference type="NCBI Taxonomy" id="170000"/>
    <lineage>
        <taxon>Eukaryota</taxon>
        <taxon>Fungi</taxon>
        <taxon>Dikarya</taxon>
        <taxon>Basidiomycota</taxon>
        <taxon>Pucciniomycotina</taxon>
        <taxon>Pucciniomycetes</taxon>
        <taxon>Pucciniales</taxon>
        <taxon>Phakopsoraceae</taxon>
        <taxon>Phakopsora</taxon>
    </lineage>
</organism>
<gene>
    <name evidence="9" type="ORF">PPACK8108_LOCUS5703</name>
</gene>
<feature type="transmembrane region" description="Helical" evidence="8">
    <location>
        <begin position="139"/>
        <end position="164"/>
    </location>
</feature>
<feature type="transmembrane region" description="Helical" evidence="8">
    <location>
        <begin position="21"/>
        <end position="42"/>
    </location>
</feature>
<evidence type="ECO:0000313" key="10">
    <source>
        <dbReference type="Proteomes" id="UP001153365"/>
    </source>
</evidence>
<comment type="pathway">
    <text evidence="2">Glycolipid biosynthesis; glycosylphosphatidylinositol-anchor biosynthesis.</text>
</comment>
<keyword evidence="10" id="KW-1185">Reference proteome</keyword>
<evidence type="ECO:0000256" key="8">
    <source>
        <dbReference type="SAM" id="Phobius"/>
    </source>
</evidence>
<sequence length="214" mass="24523">TKTTTASSTTKQSVSSLSTHYYSIVPLHLIFTTYVIHFLPIIQSLKLSKPTGTSAKSKMNILVDSLVEDPYQTLLIIISDLFLVQFWFSSSLRKLREDQINNISNSNLVDRESERDILISFSINKDLDRSYRHNLTVKFVMLVQESVTITILGTFMIHMVMVLLGYNLIKNSFKTILISDMVLIVCVLPTSFVIGWNRGRKKQWLISIFSSFQF</sequence>
<comment type="subcellular location">
    <subcellularLocation>
        <location evidence="1">Endoplasmic reticulum membrane</location>
        <topology evidence="1">Multi-pass membrane protein</topology>
    </subcellularLocation>
</comment>
<evidence type="ECO:0000256" key="3">
    <source>
        <dbReference type="ARBA" id="ARBA00022502"/>
    </source>
</evidence>
<dbReference type="AlphaFoldDB" id="A0AAV0APE0"/>
<dbReference type="EMBL" id="CALTRL010001098">
    <property type="protein sequence ID" value="CAH7670952.1"/>
    <property type="molecule type" value="Genomic_DNA"/>
</dbReference>
<protein>
    <submittedName>
        <fullName evidence="9">Uncharacterized protein</fullName>
    </submittedName>
</protein>
<dbReference type="GO" id="GO:0005789">
    <property type="term" value="C:endoplasmic reticulum membrane"/>
    <property type="evidence" value="ECO:0007669"/>
    <property type="project" value="UniProtKB-SubCell"/>
</dbReference>
<evidence type="ECO:0000256" key="7">
    <source>
        <dbReference type="ARBA" id="ARBA00023136"/>
    </source>
</evidence>
<feature type="non-terminal residue" evidence="9">
    <location>
        <position position="1"/>
    </location>
</feature>
<feature type="transmembrane region" description="Helical" evidence="8">
    <location>
        <begin position="176"/>
        <end position="196"/>
    </location>
</feature>
<evidence type="ECO:0000256" key="6">
    <source>
        <dbReference type="ARBA" id="ARBA00022989"/>
    </source>
</evidence>
<keyword evidence="5" id="KW-0256">Endoplasmic reticulum</keyword>
<keyword evidence="7 8" id="KW-0472">Membrane</keyword>
<proteinExistence type="predicted"/>
<reference evidence="9" key="1">
    <citation type="submission" date="2022-06" db="EMBL/GenBank/DDBJ databases">
        <authorList>
            <consortium name="SYNGENTA / RWTH Aachen University"/>
        </authorList>
    </citation>
    <scope>NUCLEOTIDE SEQUENCE</scope>
</reference>
<keyword evidence="4 8" id="KW-0812">Transmembrane</keyword>
<evidence type="ECO:0000256" key="1">
    <source>
        <dbReference type="ARBA" id="ARBA00004477"/>
    </source>
</evidence>
<evidence type="ECO:0000313" key="9">
    <source>
        <dbReference type="EMBL" id="CAH7670952.1"/>
    </source>
</evidence>
<name>A0AAV0APE0_PHAPC</name>
<evidence type="ECO:0000256" key="4">
    <source>
        <dbReference type="ARBA" id="ARBA00022692"/>
    </source>
</evidence>
<dbReference type="InterPro" id="IPR009580">
    <property type="entry name" value="GPI_biosynthesis_protein_Pig-F"/>
</dbReference>
<accession>A0AAV0APE0</accession>
<evidence type="ECO:0000256" key="5">
    <source>
        <dbReference type="ARBA" id="ARBA00022824"/>
    </source>
</evidence>
<keyword evidence="6 8" id="KW-1133">Transmembrane helix</keyword>
<dbReference type="Proteomes" id="UP001153365">
    <property type="component" value="Unassembled WGS sequence"/>
</dbReference>
<keyword evidence="3" id="KW-0337">GPI-anchor biosynthesis</keyword>
<feature type="transmembrane region" description="Helical" evidence="8">
    <location>
        <begin position="71"/>
        <end position="88"/>
    </location>
</feature>
<evidence type="ECO:0000256" key="2">
    <source>
        <dbReference type="ARBA" id="ARBA00004687"/>
    </source>
</evidence>
<comment type="caution">
    <text evidence="9">The sequence shown here is derived from an EMBL/GenBank/DDBJ whole genome shotgun (WGS) entry which is preliminary data.</text>
</comment>